<reference evidence="2 3" key="1">
    <citation type="journal article" date="2014" name="PLoS Genet.">
        <title>Phylogenetically driven sequencing of extremely halophilic archaea reveals strategies for static and dynamic osmo-response.</title>
        <authorList>
            <person name="Becker E.A."/>
            <person name="Seitzer P.M."/>
            <person name="Tritt A."/>
            <person name="Larsen D."/>
            <person name="Krusor M."/>
            <person name="Yao A.I."/>
            <person name="Wu D."/>
            <person name="Madern D."/>
            <person name="Eisen J.A."/>
            <person name="Darling A.E."/>
            <person name="Facciotti M.T."/>
        </authorList>
    </citation>
    <scope>NUCLEOTIDE SEQUENCE [LARGE SCALE GENOMIC DNA]</scope>
    <source>
        <strain evidence="2 3">DSM 13077</strain>
    </source>
</reference>
<name>M0ALJ8_9EURY</name>
<keyword evidence="3" id="KW-1185">Reference proteome</keyword>
<dbReference type="PANTHER" id="PTHR34847:SF1">
    <property type="entry name" value="NODULATION PROTEIN U"/>
    <property type="match status" value="1"/>
</dbReference>
<comment type="caution">
    <text evidence="2">The sequence shown here is derived from an EMBL/GenBank/DDBJ whole genome shotgun (WGS) entry which is preliminary data.</text>
</comment>
<dbReference type="AlphaFoldDB" id="M0ALJ8"/>
<dbReference type="InterPro" id="IPR031730">
    <property type="entry name" value="Carbam_trans_C"/>
</dbReference>
<dbReference type="InterPro" id="IPR038152">
    <property type="entry name" value="Carbam_trans_C_sf"/>
</dbReference>
<keyword evidence="2" id="KW-0808">Transferase</keyword>
<feature type="domain" description="Carbamoyltransferase C-terminal" evidence="1">
    <location>
        <begin position="1"/>
        <end position="130"/>
    </location>
</feature>
<protein>
    <submittedName>
        <fullName evidence="2">Carbamoyltransferase</fullName>
    </submittedName>
</protein>
<evidence type="ECO:0000313" key="3">
    <source>
        <dbReference type="Proteomes" id="UP000011591"/>
    </source>
</evidence>
<evidence type="ECO:0000313" key="2">
    <source>
        <dbReference type="EMBL" id="ELY99575.1"/>
    </source>
</evidence>
<evidence type="ECO:0000259" key="1">
    <source>
        <dbReference type="Pfam" id="PF16861"/>
    </source>
</evidence>
<dbReference type="PANTHER" id="PTHR34847">
    <property type="entry name" value="NODULATION PROTEIN U"/>
    <property type="match status" value="1"/>
</dbReference>
<dbReference type="PATRIC" id="fig|1227491.4.peg.4014"/>
<dbReference type="Gene3D" id="3.90.870.20">
    <property type="entry name" value="Carbamoyltransferase, C-terminal domain"/>
    <property type="match status" value="1"/>
</dbReference>
<dbReference type="EMBL" id="AOIP01000056">
    <property type="protein sequence ID" value="ELY99575.1"/>
    <property type="molecule type" value="Genomic_DNA"/>
</dbReference>
<dbReference type="Pfam" id="PF16861">
    <property type="entry name" value="Carbam_trans_C"/>
    <property type="match status" value="1"/>
</dbReference>
<organism evidence="2 3">
    <name type="scientific">Natrialba aegyptia DSM 13077</name>
    <dbReference type="NCBI Taxonomy" id="1227491"/>
    <lineage>
        <taxon>Archaea</taxon>
        <taxon>Methanobacteriati</taxon>
        <taxon>Methanobacteriota</taxon>
        <taxon>Stenosarchaea group</taxon>
        <taxon>Halobacteria</taxon>
        <taxon>Halobacteriales</taxon>
        <taxon>Natrialbaceae</taxon>
        <taxon>Natrialba</taxon>
    </lineage>
</organism>
<proteinExistence type="predicted"/>
<dbReference type="GO" id="GO:0016740">
    <property type="term" value="F:transferase activity"/>
    <property type="evidence" value="ECO:0007669"/>
    <property type="project" value="UniProtKB-KW"/>
</dbReference>
<accession>M0ALJ8</accession>
<dbReference type="Proteomes" id="UP000011591">
    <property type="component" value="Unassembled WGS sequence"/>
</dbReference>
<sequence length="136" mass="15286">MNKYVKHREDWRPFAPSILAEAADEYLCDPVVAPYMVQTFDVEPEKIAEIPAVVHPGDYTTRPQLVTRDHNPQYHQVIDYFEDITDIPVLLNTSFNDNGEPIVNTPADAISAFFSMGLDALVLEDVIVEKSALASH</sequence>
<dbReference type="InterPro" id="IPR051338">
    <property type="entry name" value="NodU/CmcH_Carbamoyltrnsfr"/>
</dbReference>
<gene>
    <name evidence="2" type="ORF">C480_19929</name>
</gene>